<protein>
    <submittedName>
        <fullName evidence="2">Uncharacterized protein</fullName>
    </submittedName>
</protein>
<feature type="region of interest" description="Disordered" evidence="1">
    <location>
        <begin position="86"/>
        <end position="106"/>
    </location>
</feature>
<dbReference type="AlphaFoldDB" id="A0A8D8QYK7"/>
<evidence type="ECO:0000313" key="2">
    <source>
        <dbReference type="EMBL" id="CAG6639327.1"/>
    </source>
</evidence>
<feature type="compositionally biased region" description="Basic residues" evidence="1">
    <location>
        <begin position="90"/>
        <end position="106"/>
    </location>
</feature>
<dbReference type="EMBL" id="HBUF01106662">
    <property type="protein sequence ID" value="CAG6639327.1"/>
    <property type="molecule type" value="Transcribed_RNA"/>
</dbReference>
<reference evidence="2" key="1">
    <citation type="submission" date="2021-05" db="EMBL/GenBank/DDBJ databases">
        <authorList>
            <person name="Alioto T."/>
            <person name="Alioto T."/>
            <person name="Gomez Garrido J."/>
        </authorList>
    </citation>
    <scope>NUCLEOTIDE SEQUENCE</scope>
</reference>
<proteinExistence type="predicted"/>
<accession>A0A8D8QYK7</accession>
<sequence>MRYWTSEWKLQMLPKMVIQKIVLQKKALRKKMLPKTMLQKKVLQKIVLQKKKWYPLRMKQGMSRWCLYLWMEQKAYKRIRNVNRKSNCQRVKRKQKRAWKSSKAKW</sequence>
<organism evidence="2">
    <name type="scientific">Cacopsylla melanoneura</name>
    <dbReference type="NCBI Taxonomy" id="428564"/>
    <lineage>
        <taxon>Eukaryota</taxon>
        <taxon>Metazoa</taxon>
        <taxon>Ecdysozoa</taxon>
        <taxon>Arthropoda</taxon>
        <taxon>Hexapoda</taxon>
        <taxon>Insecta</taxon>
        <taxon>Pterygota</taxon>
        <taxon>Neoptera</taxon>
        <taxon>Paraneoptera</taxon>
        <taxon>Hemiptera</taxon>
        <taxon>Sternorrhyncha</taxon>
        <taxon>Psylloidea</taxon>
        <taxon>Psyllidae</taxon>
        <taxon>Psyllinae</taxon>
        <taxon>Cacopsylla</taxon>
    </lineage>
</organism>
<evidence type="ECO:0000256" key="1">
    <source>
        <dbReference type="SAM" id="MobiDB-lite"/>
    </source>
</evidence>
<name>A0A8D8QYK7_9HEMI</name>